<dbReference type="Pfam" id="PF02602">
    <property type="entry name" value="HEM4"/>
    <property type="match status" value="1"/>
</dbReference>
<dbReference type="InterPro" id="IPR036108">
    <property type="entry name" value="4pyrrol_syn_uPrphyn_synt_sf"/>
</dbReference>
<dbReference type="PANTHER" id="PTHR15415">
    <property type="entry name" value="MITOFILIN"/>
    <property type="match status" value="1"/>
</dbReference>
<dbReference type="GO" id="GO:0016020">
    <property type="term" value="C:membrane"/>
    <property type="evidence" value="ECO:0007669"/>
    <property type="project" value="UniProtKB-SubCell"/>
</dbReference>
<comment type="subcellular location">
    <subcellularLocation>
        <location evidence="1">Membrane</location>
    </subcellularLocation>
</comment>
<evidence type="ECO:0000256" key="3">
    <source>
        <dbReference type="ARBA" id="ARBA00022989"/>
    </source>
</evidence>
<dbReference type="PATRIC" id="fig|269796.9.peg.3688"/>
<keyword evidence="7" id="KW-0456">Lyase</keyword>
<name>Q2RND4_RHORT</name>
<dbReference type="EnsemblBacteria" id="ABC24361">
    <property type="protein sequence ID" value="ABC24361"/>
    <property type="gene ID" value="Rru_A3567"/>
</dbReference>
<dbReference type="eggNOG" id="COG4223">
    <property type="taxonomic scope" value="Bacteria"/>
</dbReference>
<sequence length="734" mass="74973">MRALITRPLEDADRIGALLRARGADVFLEPLLIILPAAAPGLDLTDAQALVFTSANGVRAFADRNALRRLPVYAVGETTGTVASAYGFPDVRIAGGDVRALASLILAQASPDAGPLVHISGTNVAGDLAGSLGAHGFTVRRERLYEARPAAAFSKELKTAFVERSMPAVFLFSPRTARTFAGLVHKADLLSAMTDVTVYALSPAVADALEGLPLGAVRVAAEPTQDALLGLFDADLSVGRSPAAAVRAEHLESTKEGGPLVMTTGSKEDRPEDGDRPEDKAAEIRAGDSVVAAGAPSSGPVVEPAVAAGTSADQAGERVETESQPWGGSKAVVETDETDAAYGGSAGEAGASEAEAEEEPPKKSHALTYFVLLLLVAAGAAGSYPWWRNEVPEVVRVYLPELPGAPVSPEVAALKGSVDDLGGRLASVESAVADLRAQVSQAPGVPADIADRINSLEARISGLDGQPAPAPVSGGASVDSGAVSALQGDLQATKDSVSGFDAKVADLDKKLAEVKNDQVAPSTVLALAGRLTEVEGIARQANTRRNTALALLLAVGQLREAANQGEAFDDELRSVHAIVQDGADVAPGIETLTPLATTGVSTRAALAARFDDVSRAISQAVLSPEGDTWLERTFAALTSVVTVRRVDQGAGTGAEGPLAILAEAERLVLENDLAGAVAALKGLDGAAAEAASPWLQAAEDKLTAEAALSDLTAQALARIGAVNATEPATPGTEG</sequence>
<dbReference type="Pfam" id="PF09731">
    <property type="entry name" value="Mitofilin"/>
    <property type="match status" value="1"/>
</dbReference>
<dbReference type="GO" id="GO:0004852">
    <property type="term" value="F:uroporphyrinogen-III synthase activity"/>
    <property type="evidence" value="ECO:0007669"/>
    <property type="project" value="UniProtKB-EC"/>
</dbReference>
<feature type="region of interest" description="Disordered" evidence="5">
    <location>
        <begin position="247"/>
        <end position="328"/>
    </location>
</feature>
<dbReference type="Gene3D" id="1.20.5.340">
    <property type="match status" value="1"/>
</dbReference>
<evidence type="ECO:0000313" key="7">
    <source>
        <dbReference type="EMBL" id="ABC24361.1"/>
    </source>
</evidence>
<proteinExistence type="predicted"/>
<keyword evidence="2" id="KW-0812">Transmembrane</keyword>
<dbReference type="eggNOG" id="COG1587">
    <property type="taxonomic scope" value="Bacteria"/>
</dbReference>
<evidence type="ECO:0000259" key="6">
    <source>
        <dbReference type="Pfam" id="PF02602"/>
    </source>
</evidence>
<dbReference type="InterPro" id="IPR019133">
    <property type="entry name" value="MIC60"/>
</dbReference>
<feature type="region of interest" description="Disordered" evidence="5">
    <location>
        <begin position="341"/>
        <end position="361"/>
    </location>
</feature>
<accession>Q2RND4</accession>
<dbReference type="STRING" id="269796.Rru_A3567"/>
<feature type="domain" description="Tetrapyrrole biosynthesis uroporphyrinogen III synthase" evidence="6">
    <location>
        <begin position="14"/>
        <end position="229"/>
    </location>
</feature>
<dbReference type="CDD" id="cd06578">
    <property type="entry name" value="HemD"/>
    <property type="match status" value="1"/>
</dbReference>
<feature type="compositionally biased region" description="Basic and acidic residues" evidence="5">
    <location>
        <begin position="266"/>
        <end position="286"/>
    </location>
</feature>
<evidence type="ECO:0000256" key="5">
    <source>
        <dbReference type="SAM" id="MobiDB-lite"/>
    </source>
</evidence>
<keyword evidence="3" id="KW-1133">Transmembrane helix</keyword>
<dbReference type="Proteomes" id="UP000001929">
    <property type="component" value="Chromosome"/>
</dbReference>
<dbReference type="EMBL" id="CP000230">
    <property type="protein sequence ID" value="ABC24361.1"/>
    <property type="molecule type" value="Genomic_DNA"/>
</dbReference>
<evidence type="ECO:0000256" key="4">
    <source>
        <dbReference type="ARBA" id="ARBA00023136"/>
    </source>
</evidence>
<dbReference type="PANTHER" id="PTHR15415:SF7">
    <property type="entry name" value="MICOS COMPLEX SUBUNIT MIC60"/>
    <property type="match status" value="1"/>
</dbReference>
<keyword evidence="8" id="KW-1185">Reference proteome</keyword>
<dbReference type="HOGENOM" id="CLU_381239_0_0_5"/>
<keyword evidence="4" id="KW-0472">Membrane</keyword>
<organism evidence="7 8">
    <name type="scientific">Rhodospirillum rubrum (strain ATCC 11170 / ATH 1.1.1 / DSM 467 / LMG 4362 / NCIMB 8255 / S1)</name>
    <dbReference type="NCBI Taxonomy" id="269796"/>
    <lineage>
        <taxon>Bacteria</taxon>
        <taxon>Pseudomonadati</taxon>
        <taxon>Pseudomonadota</taxon>
        <taxon>Alphaproteobacteria</taxon>
        <taxon>Rhodospirillales</taxon>
        <taxon>Rhodospirillaceae</taxon>
        <taxon>Rhodospirillum</taxon>
    </lineage>
</organism>
<dbReference type="Gene3D" id="3.40.50.10090">
    <property type="match status" value="2"/>
</dbReference>
<dbReference type="SUPFAM" id="SSF69618">
    <property type="entry name" value="HemD-like"/>
    <property type="match status" value="1"/>
</dbReference>
<evidence type="ECO:0000256" key="2">
    <source>
        <dbReference type="ARBA" id="ARBA00022692"/>
    </source>
</evidence>
<dbReference type="InterPro" id="IPR003754">
    <property type="entry name" value="4pyrrol_synth_uPrphyn_synth"/>
</dbReference>
<dbReference type="KEGG" id="rru:Rru_A3567"/>
<gene>
    <name evidence="7" type="ordered locus">Rru_A3567</name>
</gene>
<evidence type="ECO:0000313" key="8">
    <source>
        <dbReference type="Proteomes" id="UP000001929"/>
    </source>
</evidence>
<dbReference type="GO" id="GO:0033014">
    <property type="term" value="P:tetrapyrrole biosynthetic process"/>
    <property type="evidence" value="ECO:0007669"/>
    <property type="project" value="InterPro"/>
</dbReference>
<dbReference type="AlphaFoldDB" id="Q2RND4"/>
<evidence type="ECO:0000256" key="1">
    <source>
        <dbReference type="ARBA" id="ARBA00004370"/>
    </source>
</evidence>
<dbReference type="EC" id="4.2.1.75" evidence="7"/>
<dbReference type="RefSeq" id="WP_011391314.1">
    <property type="nucleotide sequence ID" value="NC_007643.1"/>
</dbReference>
<protein>
    <submittedName>
        <fullName evidence="7">Uroporphyrinogen III synthase HEM4</fullName>
        <ecNumber evidence="7">4.2.1.75</ecNumber>
    </submittedName>
</protein>
<reference evidence="7 8" key="1">
    <citation type="journal article" date="2011" name="Stand. Genomic Sci.">
        <title>Complete genome sequence of Rhodospirillum rubrum type strain (S1).</title>
        <authorList>
            <person name="Munk A.C."/>
            <person name="Copeland A."/>
            <person name="Lucas S."/>
            <person name="Lapidus A."/>
            <person name="Del Rio T.G."/>
            <person name="Barry K."/>
            <person name="Detter J.C."/>
            <person name="Hammon N."/>
            <person name="Israni S."/>
            <person name="Pitluck S."/>
            <person name="Brettin T."/>
            <person name="Bruce D."/>
            <person name="Han C."/>
            <person name="Tapia R."/>
            <person name="Gilna P."/>
            <person name="Schmutz J."/>
            <person name="Larimer F."/>
            <person name="Land M."/>
            <person name="Kyrpides N.C."/>
            <person name="Mavromatis K."/>
            <person name="Richardson P."/>
            <person name="Rohde M."/>
            <person name="Goker M."/>
            <person name="Klenk H.P."/>
            <person name="Zhang Y."/>
            <person name="Roberts G.P."/>
            <person name="Reslewic S."/>
            <person name="Schwartz D.C."/>
        </authorList>
    </citation>
    <scope>NUCLEOTIDE SEQUENCE [LARGE SCALE GENOMIC DNA]</scope>
    <source>
        <strain evidence="8">ATCC 11170 / ATH 1.1.1 / DSM 467 / LMG 4362 / NCIMB 8255 / S1</strain>
    </source>
</reference>
<feature type="compositionally biased region" description="Low complexity" evidence="5">
    <location>
        <begin position="341"/>
        <end position="353"/>
    </location>
</feature>